<sequence>MINFRYYFLNGFNSFIFRFDRLSTSNGYDDYENSAPSQPETLLADIMGLLSQSSFSNTFETTWGRNLANSAGYKTVATTCPATFSLPYNNGAFCTATPFKPAIGRFFDPTGTY</sequence>
<dbReference type="Proteomes" id="UP000193642">
    <property type="component" value="Unassembled WGS sequence"/>
</dbReference>
<organism evidence="1 2">
    <name type="scientific">Rhizoclosmatium globosum</name>
    <dbReference type="NCBI Taxonomy" id="329046"/>
    <lineage>
        <taxon>Eukaryota</taxon>
        <taxon>Fungi</taxon>
        <taxon>Fungi incertae sedis</taxon>
        <taxon>Chytridiomycota</taxon>
        <taxon>Chytridiomycota incertae sedis</taxon>
        <taxon>Chytridiomycetes</taxon>
        <taxon>Chytridiales</taxon>
        <taxon>Chytriomycetaceae</taxon>
        <taxon>Rhizoclosmatium</taxon>
    </lineage>
</organism>
<reference evidence="1 2" key="1">
    <citation type="submission" date="2016-07" db="EMBL/GenBank/DDBJ databases">
        <title>Pervasive Adenine N6-methylation of Active Genes in Fungi.</title>
        <authorList>
            <consortium name="DOE Joint Genome Institute"/>
            <person name="Mondo S.J."/>
            <person name="Dannebaum R.O."/>
            <person name="Kuo R.C."/>
            <person name="Labutti K."/>
            <person name="Haridas S."/>
            <person name="Kuo A."/>
            <person name="Salamov A."/>
            <person name="Ahrendt S.R."/>
            <person name="Lipzen A."/>
            <person name="Sullivan W."/>
            <person name="Andreopoulos W.B."/>
            <person name="Clum A."/>
            <person name="Lindquist E."/>
            <person name="Daum C."/>
            <person name="Ramamoorthy G.K."/>
            <person name="Gryganskyi A."/>
            <person name="Culley D."/>
            <person name="Magnuson J.K."/>
            <person name="James T.Y."/>
            <person name="O'Malley M.A."/>
            <person name="Stajich J.E."/>
            <person name="Spatafora J.W."/>
            <person name="Visel A."/>
            <person name="Grigoriev I.V."/>
        </authorList>
    </citation>
    <scope>NUCLEOTIDE SEQUENCE [LARGE SCALE GENOMIC DNA]</scope>
    <source>
        <strain evidence="1 2">JEL800</strain>
    </source>
</reference>
<gene>
    <name evidence="1" type="ORF">BCR33DRAFT_720425</name>
</gene>
<feature type="non-terminal residue" evidence="1">
    <location>
        <position position="113"/>
    </location>
</feature>
<evidence type="ECO:0000313" key="1">
    <source>
        <dbReference type="EMBL" id="ORY39193.1"/>
    </source>
</evidence>
<dbReference type="EMBL" id="MCGO01000041">
    <property type="protein sequence ID" value="ORY39193.1"/>
    <property type="molecule type" value="Genomic_DNA"/>
</dbReference>
<accession>A0A1Y2BWR5</accession>
<dbReference type="OrthoDB" id="2130912at2759"/>
<proteinExistence type="predicted"/>
<protein>
    <submittedName>
        <fullName evidence="1">Uncharacterized protein</fullName>
    </submittedName>
</protein>
<dbReference type="AlphaFoldDB" id="A0A1Y2BWR5"/>
<evidence type="ECO:0000313" key="2">
    <source>
        <dbReference type="Proteomes" id="UP000193642"/>
    </source>
</evidence>
<comment type="caution">
    <text evidence="1">The sequence shown here is derived from an EMBL/GenBank/DDBJ whole genome shotgun (WGS) entry which is preliminary data.</text>
</comment>
<keyword evidence="2" id="KW-1185">Reference proteome</keyword>
<name>A0A1Y2BWR5_9FUNG</name>